<dbReference type="InterPro" id="IPR012327">
    <property type="entry name" value="MeTrfase_D12"/>
</dbReference>
<evidence type="ECO:0000256" key="4">
    <source>
        <dbReference type="ARBA" id="ARBA00022679"/>
    </source>
</evidence>
<keyword evidence="3 7" id="KW-0489">Methyltransferase</keyword>
<protein>
    <recommendedName>
        <fullName evidence="2">site-specific DNA-methyltransferase (adenine-specific)</fullName>
        <ecNumber evidence="2">2.1.1.72</ecNumber>
    </recommendedName>
</protein>
<reference evidence="8" key="1">
    <citation type="journal article" date="2019" name="Int. J. Syst. Evol. Microbiol.">
        <title>The Global Catalogue of Microorganisms (GCM) 10K type strain sequencing project: providing services to taxonomists for standard genome sequencing and annotation.</title>
        <authorList>
            <consortium name="The Broad Institute Genomics Platform"/>
            <consortium name="The Broad Institute Genome Sequencing Center for Infectious Disease"/>
            <person name="Wu L."/>
            <person name="Ma J."/>
        </authorList>
    </citation>
    <scope>NUCLEOTIDE SEQUENCE [LARGE SCALE GENOMIC DNA]</scope>
    <source>
        <strain evidence="8">CGMCC 4.7242</strain>
    </source>
</reference>
<dbReference type="EC" id="2.1.1.72" evidence="2"/>
<dbReference type="PANTHER" id="PTHR30481:SF4">
    <property type="entry name" value="SITE-SPECIFIC DNA-METHYLTRANSFERASE (ADENINE-SPECIFIC)"/>
    <property type="match status" value="1"/>
</dbReference>
<evidence type="ECO:0000256" key="3">
    <source>
        <dbReference type="ARBA" id="ARBA00022603"/>
    </source>
</evidence>
<gene>
    <name evidence="7" type="ORF">ACFSGJ_18270</name>
</gene>
<name>A0ABW4SC03_9RHOB</name>
<comment type="catalytic activity">
    <reaction evidence="6">
        <text>a 2'-deoxyadenosine in DNA + S-adenosyl-L-methionine = an N(6)-methyl-2'-deoxyadenosine in DNA + S-adenosyl-L-homocysteine + H(+)</text>
        <dbReference type="Rhea" id="RHEA:15197"/>
        <dbReference type="Rhea" id="RHEA-COMP:12418"/>
        <dbReference type="Rhea" id="RHEA-COMP:12419"/>
        <dbReference type="ChEBI" id="CHEBI:15378"/>
        <dbReference type="ChEBI" id="CHEBI:57856"/>
        <dbReference type="ChEBI" id="CHEBI:59789"/>
        <dbReference type="ChEBI" id="CHEBI:90615"/>
        <dbReference type="ChEBI" id="CHEBI:90616"/>
        <dbReference type="EC" id="2.1.1.72"/>
    </reaction>
</comment>
<dbReference type="EMBL" id="JBHUGH010000034">
    <property type="protein sequence ID" value="MFD1914152.1"/>
    <property type="molecule type" value="Genomic_DNA"/>
</dbReference>
<dbReference type="SUPFAM" id="SSF53335">
    <property type="entry name" value="S-adenosyl-L-methionine-dependent methyltransferases"/>
    <property type="match status" value="1"/>
</dbReference>
<evidence type="ECO:0000256" key="1">
    <source>
        <dbReference type="ARBA" id="ARBA00006594"/>
    </source>
</evidence>
<sequence>MNTGLHPVEPVSPVAPWLGGKRNLAGRICAKIEAIPHMTYAEPFVGMGGIFLRRKSRPRAEVINDRGRDVANLFRILQRHYPQFLDTLRFQLTTRTEFERLVRVDPDTLTDLERAARFIYLQRTAFGGKVSGRNFGVSIDRPARFNLTTLEPMLEDLHSRLAGVVIECLDWGEFIPRYDGADTLFYLDPPYWGCEDDYGKQMFGRGDFQRLADAMAAIKGQFILSINDVPEIRAMFAWARIEEMSTTYTVGKQAGSRNARAELLISGR</sequence>
<keyword evidence="8" id="KW-1185">Reference proteome</keyword>
<dbReference type="Gene3D" id="1.10.1020.10">
    <property type="entry name" value="Adenine-specific Methyltransferase, Domain 2"/>
    <property type="match status" value="1"/>
</dbReference>
<dbReference type="PRINTS" id="PR00505">
    <property type="entry name" value="D12N6MTFRASE"/>
</dbReference>
<dbReference type="PIRSF" id="PIRSF000398">
    <property type="entry name" value="M_m6A_EcoRV"/>
    <property type="match status" value="1"/>
</dbReference>
<dbReference type="InterPro" id="IPR029063">
    <property type="entry name" value="SAM-dependent_MTases_sf"/>
</dbReference>
<keyword evidence="4" id="KW-0808">Transferase</keyword>
<evidence type="ECO:0000256" key="6">
    <source>
        <dbReference type="ARBA" id="ARBA00047942"/>
    </source>
</evidence>
<dbReference type="RefSeq" id="WP_390265212.1">
    <property type="nucleotide sequence ID" value="NZ_JBHUGH010000034.1"/>
</dbReference>
<dbReference type="GO" id="GO:0032259">
    <property type="term" value="P:methylation"/>
    <property type="evidence" value="ECO:0007669"/>
    <property type="project" value="UniProtKB-KW"/>
</dbReference>
<accession>A0ABW4SC03</accession>
<evidence type="ECO:0000256" key="2">
    <source>
        <dbReference type="ARBA" id="ARBA00011900"/>
    </source>
</evidence>
<evidence type="ECO:0000313" key="7">
    <source>
        <dbReference type="EMBL" id="MFD1914152.1"/>
    </source>
</evidence>
<dbReference type="Pfam" id="PF02086">
    <property type="entry name" value="MethyltransfD12"/>
    <property type="match status" value="1"/>
</dbReference>
<evidence type="ECO:0000313" key="8">
    <source>
        <dbReference type="Proteomes" id="UP001597353"/>
    </source>
</evidence>
<dbReference type="GO" id="GO:0008168">
    <property type="term" value="F:methyltransferase activity"/>
    <property type="evidence" value="ECO:0007669"/>
    <property type="project" value="UniProtKB-KW"/>
</dbReference>
<keyword evidence="5" id="KW-0949">S-adenosyl-L-methionine</keyword>
<dbReference type="InterPro" id="IPR012263">
    <property type="entry name" value="M_m6A_EcoRV"/>
</dbReference>
<comment type="similarity">
    <text evidence="1">Belongs to the N(4)/N(6)-methyltransferase family.</text>
</comment>
<dbReference type="Gene3D" id="3.40.50.150">
    <property type="entry name" value="Vaccinia Virus protein VP39"/>
    <property type="match status" value="1"/>
</dbReference>
<evidence type="ECO:0000256" key="5">
    <source>
        <dbReference type="ARBA" id="ARBA00022691"/>
    </source>
</evidence>
<dbReference type="InterPro" id="IPR023095">
    <property type="entry name" value="Ade_MeTrfase_dom_2"/>
</dbReference>
<organism evidence="7 8">
    <name type="scientific">Halodurantibacterium flavum</name>
    <dbReference type="NCBI Taxonomy" id="1382802"/>
    <lineage>
        <taxon>Bacteria</taxon>
        <taxon>Pseudomonadati</taxon>
        <taxon>Pseudomonadota</taxon>
        <taxon>Alphaproteobacteria</taxon>
        <taxon>Rhodobacterales</taxon>
        <taxon>Paracoccaceae</taxon>
        <taxon>Halodurantibacterium</taxon>
    </lineage>
</organism>
<dbReference type="PANTHER" id="PTHR30481">
    <property type="entry name" value="DNA ADENINE METHYLASE"/>
    <property type="match status" value="1"/>
</dbReference>
<comment type="caution">
    <text evidence="7">The sequence shown here is derived from an EMBL/GenBank/DDBJ whole genome shotgun (WGS) entry which is preliminary data.</text>
</comment>
<dbReference type="Proteomes" id="UP001597353">
    <property type="component" value="Unassembled WGS sequence"/>
</dbReference>
<proteinExistence type="inferred from homology"/>